<gene>
    <name evidence="2" type="ORF">FHS21_002512</name>
</gene>
<proteinExistence type="predicted"/>
<reference evidence="2 3" key="1">
    <citation type="submission" date="2020-08" db="EMBL/GenBank/DDBJ databases">
        <title>Genomic Encyclopedia of Type Strains, Phase III (KMG-III): the genomes of soil and plant-associated and newly described type strains.</title>
        <authorList>
            <person name="Whitman W."/>
        </authorList>
    </citation>
    <scope>NUCLEOTIDE SEQUENCE [LARGE SCALE GENOMIC DNA]</scope>
    <source>
        <strain evidence="2 3">CECT 7015</strain>
    </source>
</reference>
<keyword evidence="3" id="KW-1185">Reference proteome</keyword>
<name>A0A839U6H7_9HYPH</name>
<accession>A0A839U6H7</accession>
<evidence type="ECO:0000313" key="2">
    <source>
        <dbReference type="EMBL" id="MBB3146097.1"/>
    </source>
</evidence>
<evidence type="ECO:0000256" key="1">
    <source>
        <dbReference type="SAM" id="MobiDB-lite"/>
    </source>
</evidence>
<protein>
    <submittedName>
        <fullName evidence="2">Uncharacterized protein</fullName>
    </submittedName>
</protein>
<feature type="compositionally biased region" description="Basic and acidic residues" evidence="1">
    <location>
        <begin position="1"/>
        <end position="15"/>
    </location>
</feature>
<dbReference type="AlphaFoldDB" id="A0A839U6H7"/>
<sequence length="151" mass="16363">MMSKDKKADGDEAFERSSATSFGHSVESRAQVADAESRASPLPGMGETLHLYRLVPTAPAHDPRWQNSPYQGEVLVAARTTGDARIVAAGRELDFMEIDSAPADDVTTINASAFRDDKLYTVIKIETDRTDLVRGVLTGSISVDTIKPVQI</sequence>
<dbReference type="Proteomes" id="UP000554520">
    <property type="component" value="Unassembled WGS sequence"/>
</dbReference>
<evidence type="ECO:0000313" key="3">
    <source>
        <dbReference type="Proteomes" id="UP000554520"/>
    </source>
</evidence>
<feature type="region of interest" description="Disordered" evidence="1">
    <location>
        <begin position="1"/>
        <end position="42"/>
    </location>
</feature>
<organism evidence="2 3">
    <name type="scientific">Phyllobacterium trifolii</name>
    <dbReference type="NCBI Taxonomy" id="300193"/>
    <lineage>
        <taxon>Bacteria</taxon>
        <taxon>Pseudomonadati</taxon>
        <taxon>Pseudomonadota</taxon>
        <taxon>Alphaproteobacteria</taxon>
        <taxon>Hyphomicrobiales</taxon>
        <taxon>Phyllobacteriaceae</taxon>
        <taxon>Phyllobacterium</taxon>
    </lineage>
</organism>
<comment type="caution">
    <text evidence="2">The sequence shown here is derived from an EMBL/GenBank/DDBJ whole genome shotgun (WGS) entry which is preliminary data.</text>
</comment>
<dbReference type="EMBL" id="JACHXN010000007">
    <property type="protein sequence ID" value="MBB3146097.1"/>
    <property type="molecule type" value="Genomic_DNA"/>
</dbReference>